<evidence type="ECO:0000313" key="10">
    <source>
        <dbReference type="Proteomes" id="UP000245634"/>
    </source>
</evidence>
<dbReference type="GO" id="GO:0006265">
    <property type="term" value="P:DNA topological change"/>
    <property type="evidence" value="ECO:0007669"/>
    <property type="project" value="UniProtKB-UniRule"/>
</dbReference>
<evidence type="ECO:0000256" key="1">
    <source>
        <dbReference type="ARBA" id="ARBA00000185"/>
    </source>
</evidence>
<dbReference type="Gene3D" id="3.30.1360.40">
    <property type="match status" value="1"/>
</dbReference>
<dbReference type="GO" id="GO:0003677">
    <property type="term" value="F:DNA binding"/>
    <property type="evidence" value="ECO:0007669"/>
    <property type="project" value="UniProtKB-UniRule"/>
</dbReference>
<evidence type="ECO:0000256" key="6">
    <source>
        <dbReference type="ARBA" id="ARBA00023235"/>
    </source>
</evidence>
<dbReference type="SUPFAM" id="SSF101904">
    <property type="entry name" value="GyrA/ParC C-terminal domain-like"/>
    <property type="match status" value="1"/>
</dbReference>
<evidence type="ECO:0000259" key="8">
    <source>
        <dbReference type="PROSITE" id="PS52040"/>
    </source>
</evidence>
<evidence type="ECO:0000256" key="2">
    <source>
        <dbReference type="ARBA" id="ARBA00008263"/>
    </source>
</evidence>
<dbReference type="Gene3D" id="3.90.199.10">
    <property type="entry name" value="Topoisomerase II, domain 5"/>
    <property type="match status" value="1"/>
</dbReference>
<evidence type="ECO:0000256" key="7">
    <source>
        <dbReference type="PROSITE-ProRule" id="PRU01384"/>
    </source>
</evidence>
<dbReference type="EC" id="5.6.2.2" evidence="3"/>
<dbReference type="Proteomes" id="UP000245634">
    <property type="component" value="Unassembled WGS sequence"/>
</dbReference>
<accession>A0A316DVF6</accession>
<dbReference type="CDD" id="cd00187">
    <property type="entry name" value="TOP4c"/>
    <property type="match status" value="1"/>
</dbReference>
<dbReference type="InterPro" id="IPR006691">
    <property type="entry name" value="GyrA/parC_rep"/>
</dbReference>
<feature type="domain" description="Topo IIA-type catalytic" evidence="8">
    <location>
        <begin position="33"/>
        <end position="507"/>
    </location>
</feature>
<comment type="catalytic activity">
    <reaction evidence="1 7">
        <text>ATP-dependent breakage, passage and rejoining of double-stranded DNA.</text>
        <dbReference type="EC" id="5.6.2.2"/>
    </reaction>
</comment>
<organism evidence="9 10">
    <name type="scientific">Tumebacillus permanentifrigoris</name>
    <dbReference type="NCBI Taxonomy" id="378543"/>
    <lineage>
        <taxon>Bacteria</taxon>
        <taxon>Bacillati</taxon>
        <taxon>Bacillota</taxon>
        <taxon>Bacilli</taxon>
        <taxon>Bacillales</taxon>
        <taxon>Alicyclobacillaceae</taxon>
        <taxon>Tumebacillus</taxon>
    </lineage>
</organism>
<keyword evidence="4 7" id="KW-0799">Topoisomerase</keyword>
<gene>
    <name evidence="9" type="ORF">C7459_108203</name>
</gene>
<keyword evidence="6 7" id="KW-0413">Isomerase</keyword>
<dbReference type="InterPro" id="IPR013757">
    <property type="entry name" value="Topo_IIA_A_a_sf"/>
</dbReference>
<dbReference type="PANTHER" id="PTHR43493:SF5">
    <property type="entry name" value="DNA GYRASE SUBUNIT A, CHLOROPLASTIC_MITOCHONDRIAL"/>
    <property type="match status" value="1"/>
</dbReference>
<dbReference type="SUPFAM" id="SSF56719">
    <property type="entry name" value="Type II DNA topoisomerase"/>
    <property type="match status" value="1"/>
</dbReference>
<dbReference type="AlphaFoldDB" id="A0A316DVF6"/>
<dbReference type="PROSITE" id="PS52040">
    <property type="entry name" value="TOPO_IIA"/>
    <property type="match status" value="1"/>
</dbReference>
<comment type="caution">
    <text evidence="9">The sequence shown here is derived from an EMBL/GenBank/DDBJ whole genome shotgun (WGS) entry which is preliminary data.</text>
</comment>
<dbReference type="OrthoDB" id="9806486at2"/>
<sequence>MALSDIFVERDLKTEMRDSFLVYAYKVIEDRALPDARDGLKPVARRILYAMHELGLTPEKPFKKCVRIVGDTNGKYHPHGDQAVYDALVRLAQVHSMRYRLIEGHGNFGSNDPDPAAAMRYTEARLTKWSMMMLENLGKHTVDFIPNFDASEEEPSVLPAKLPNLMLNPTSGIAVGIATSMIPHNGREVIEALIAYLKHRMQRAKGKNLPDFDATEFITGPDFPTGGVFVNPQDWKQISLTGRGKVIIRAKHHVETVRDKISHVFTELPYTVTKKQLFSGLVELEKKIKGIADIRDESDRTGLRIVVEVQKGVDPNYVLNKLYEKTPLEKNISVNNNALVKKESGEMEPRVLNHLDMMEIFIDHRMKVVQRKLAHDLALEERNQHILEGQKAAIDRVDEVIALIRASKDKSDARDGLMELLSISEVQAEAILALRLHRLTSLEIKDLEKDIKDSLKRIKKIQYYLDHLEAFLIEEWESMKPEFVEYEVSSEEVLWEQSGSHLDPKGKTVPHKKGDLRYAIGDILYDEGGQPIEHERRTVIEQKQELNFEIPSDVEDVVVILTQDSICRQSTRAQHKEGHNIPAKTDQTLLVLSTSGTVFSYKVKDLPDITGSSKNSPTPLAEPLYDYFFSEEERVYAVFTSLGKAKLVQAEHGRKPVSLGKEIQFLLHIPDLSANPHVILITKRGQMLRFPLEELPLQGKTAVGVKAITLAKDDEVLGAVLLDPNQTRQALEIHTVSTDKRVTAGAKSKNIQRVELQQRGGKGQNYFDLKKSETIEAVLTGTAGHHELPS</sequence>
<proteinExistence type="inferred from homology"/>
<keyword evidence="5 7" id="KW-0238">DNA-binding</keyword>
<dbReference type="EMBL" id="QGGL01000008">
    <property type="protein sequence ID" value="PWK13182.1"/>
    <property type="molecule type" value="Genomic_DNA"/>
</dbReference>
<evidence type="ECO:0000256" key="4">
    <source>
        <dbReference type="ARBA" id="ARBA00023029"/>
    </source>
</evidence>
<dbReference type="InterPro" id="IPR013758">
    <property type="entry name" value="Topo_IIA_A/C_ab"/>
</dbReference>
<reference evidence="9 10" key="1">
    <citation type="submission" date="2018-05" db="EMBL/GenBank/DDBJ databases">
        <title>Genomic Encyclopedia of Type Strains, Phase IV (KMG-IV): sequencing the most valuable type-strain genomes for metagenomic binning, comparative biology and taxonomic classification.</title>
        <authorList>
            <person name="Goeker M."/>
        </authorList>
    </citation>
    <scope>NUCLEOTIDE SEQUENCE [LARGE SCALE GENOMIC DNA]</scope>
    <source>
        <strain evidence="9 10">DSM 18773</strain>
    </source>
</reference>
<dbReference type="Pfam" id="PF00521">
    <property type="entry name" value="DNA_topoisoIV"/>
    <property type="match status" value="1"/>
</dbReference>
<dbReference type="InterPro" id="IPR035516">
    <property type="entry name" value="Gyrase/topoIV_suA_C"/>
</dbReference>
<dbReference type="InterPro" id="IPR050220">
    <property type="entry name" value="Type_II_DNA_Topoisomerases"/>
</dbReference>
<protein>
    <recommendedName>
        <fullName evidence="3">DNA topoisomerase (ATP-hydrolyzing)</fullName>
        <ecNumber evidence="3">5.6.2.2</ecNumber>
    </recommendedName>
</protein>
<comment type="similarity">
    <text evidence="2">Belongs to the type II topoisomerase GyrA/ParC subunit family.</text>
</comment>
<feature type="active site" description="O-(5'-phospho-DNA)-tyrosine intermediate" evidence="7">
    <location>
        <position position="121"/>
    </location>
</feature>
<dbReference type="GO" id="GO:0009330">
    <property type="term" value="C:DNA topoisomerase type II (double strand cut, ATP-hydrolyzing) complex"/>
    <property type="evidence" value="ECO:0007669"/>
    <property type="project" value="TreeGrafter"/>
</dbReference>
<dbReference type="GO" id="GO:0005524">
    <property type="term" value="F:ATP binding"/>
    <property type="evidence" value="ECO:0007669"/>
    <property type="project" value="InterPro"/>
</dbReference>
<evidence type="ECO:0000256" key="5">
    <source>
        <dbReference type="ARBA" id="ARBA00023125"/>
    </source>
</evidence>
<dbReference type="InterPro" id="IPR002205">
    <property type="entry name" value="Topo_IIA_dom_A"/>
</dbReference>
<dbReference type="RefSeq" id="WP_109689215.1">
    <property type="nucleotide sequence ID" value="NZ_QGGL01000008.1"/>
</dbReference>
<dbReference type="SMART" id="SM00434">
    <property type="entry name" value="TOP4c"/>
    <property type="match status" value="1"/>
</dbReference>
<evidence type="ECO:0000313" key="9">
    <source>
        <dbReference type="EMBL" id="PWK13182.1"/>
    </source>
</evidence>
<dbReference type="GO" id="GO:0034335">
    <property type="term" value="F:DNA negative supercoiling activity"/>
    <property type="evidence" value="ECO:0007669"/>
    <property type="project" value="UniProtKB-ARBA"/>
</dbReference>
<name>A0A316DVF6_9BACL</name>
<dbReference type="InterPro" id="IPR013760">
    <property type="entry name" value="Topo_IIA-like_dom_sf"/>
</dbReference>
<dbReference type="Gene3D" id="2.120.10.90">
    <property type="entry name" value="DNA gyrase/topoisomerase IV, subunit A, C-terminal"/>
    <property type="match status" value="1"/>
</dbReference>
<keyword evidence="10" id="KW-1185">Reference proteome</keyword>
<dbReference type="PANTHER" id="PTHR43493">
    <property type="entry name" value="DNA GYRASE/TOPOISOMERASE SUBUNIT A"/>
    <property type="match status" value="1"/>
</dbReference>
<evidence type="ECO:0000256" key="3">
    <source>
        <dbReference type="ARBA" id="ARBA00012895"/>
    </source>
</evidence>
<dbReference type="Pfam" id="PF03989">
    <property type="entry name" value="DNA_gyraseA_C"/>
    <property type="match status" value="1"/>
</dbReference>
<dbReference type="Gene3D" id="1.10.268.10">
    <property type="entry name" value="Topoisomerase, domain 3"/>
    <property type="match status" value="1"/>
</dbReference>